<dbReference type="GO" id="GO:0004181">
    <property type="term" value="F:metallocarboxypeptidase activity"/>
    <property type="evidence" value="ECO:0007669"/>
    <property type="project" value="InterPro"/>
</dbReference>
<accession>A4GJN2</accession>
<gene>
    <name evidence="1" type="ORF">ALOHA_HF1012C08.0031</name>
</gene>
<dbReference type="GO" id="GO:0008270">
    <property type="term" value="F:zinc ion binding"/>
    <property type="evidence" value="ECO:0007669"/>
    <property type="project" value="InterPro"/>
</dbReference>
<evidence type="ECO:0008006" key="2">
    <source>
        <dbReference type="Google" id="ProtNLM"/>
    </source>
</evidence>
<dbReference type="Pfam" id="PF10994">
    <property type="entry name" value="DUF2817"/>
    <property type="match status" value="1"/>
</dbReference>
<dbReference type="Gene3D" id="3.40.630.10">
    <property type="entry name" value="Zn peptidases"/>
    <property type="match status" value="1"/>
</dbReference>
<proteinExistence type="predicted"/>
<name>A4GJN2_9BACT</name>
<protein>
    <recommendedName>
        <fullName evidence="2">DUF2817 domain-containing protein</fullName>
    </recommendedName>
</protein>
<dbReference type="AlphaFoldDB" id="A4GJN2"/>
<organism evidence="1">
    <name type="scientific">uncultured marine bacterium HF10_12C08</name>
    <dbReference type="NCBI Taxonomy" id="415444"/>
    <lineage>
        <taxon>Bacteria</taxon>
        <taxon>environmental samples</taxon>
    </lineage>
</organism>
<dbReference type="CDD" id="cd06233">
    <property type="entry name" value="M14-like"/>
    <property type="match status" value="1"/>
</dbReference>
<dbReference type="EMBL" id="EF107102">
    <property type="protein sequence ID" value="ABL97327.1"/>
    <property type="molecule type" value="Genomic_DNA"/>
</dbReference>
<dbReference type="InterPro" id="IPR021259">
    <property type="entry name" value="DUF2817"/>
</dbReference>
<dbReference type="SUPFAM" id="SSF53187">
    <property type="entry name" value="Zn-dependent exopeptidases"/>
    <property type="match status" value="1"/>
</dbReference>
<evidence type="ECO:0000313" key="1">
    <source>
        <dbReference type="EMBL" id="ABL97327.1"/>
    </source>
</evidence>
<sequence length="368" mass="41998">MSASHWFSKSYTEAKKRFHESVNQLESLGHQVQRDSLSLDLVGPDGEDLTIDIAVLGSLTSNKLLLYTSGIHGVEGFAGSAIQLSVIDMLKNQKLIKDYCIIFVHIINPFGMAWHRRVNENNVDMNRNFINTHSGEPDGYKKIDKFLNPDTIPKKFELSFYIDGIKLILKYGFTNFKQWFAQGQYTRPSSLQYGGDKLQKGPKLLIDWLRNNLKETQMIFGIDLHTGLGKSGYDTILISDQIGEADYELLQNLYGSHIAPLDPNKGVGYHVTGDIHSGISAEFPSIKWLTITQEFGTYGPVTVFKNLRAENRWTQNNKLNDPLDIMKHWSRNNLLRTFNPDSRKWHESLIVRGKIVFNRAVEYLISKD</sequence>
<dbReference type="GO" id="GO:0006508">
    <property type="term" value="P:proteolysis"/>
    <property type="evidence" value="ECO:0007669"/>
    <property type="project" value="InterPro"/>
</dbReference>
<reference evidence="1" key="1">
    <citation type="journal article" date="2007" name="Environ. Microbiol.">
        <title>Proteorhodopsin photosystem gene clusters exhibit co-evolutionary trends and shared ancestry among diverse marine microbial phyla.</title>
        <authorList>
            <person name="McCarren J."/>
            <person name="Delong E.F."/>
        </authorList>
    </citation>
    <scope>NUCLEOTIDE SEQUENCE</scope>
</reference>